<name>A0AAN6T1M2_9PEZI</name>
<feature type="compositionally biased region" description="Low complexity" evidence="7">
    <location>
        <begin position="82"/>
        <end position="94"/>
    </location>
</feature>
<comment type="caution">
    <text evidence="10">The sequence shown here is derived from an EMBL/GenBank/DDBJ whole genome shotgun (WGS) entry which is preliminary data.</text>
</comment>
<dbReference type="Proteomes" id="UP001305647">
    <property type="component" value="Unassembled WGS sequence"/>
</dbReference>
<keyword evidence="4" id="KW-0653">Protein transport</keyword>
<dbReference type="AlphaFoldDB" id="A0AAN6T1M2"/>
<evidence type="ECO:0000256" key="6">
    <source>
        <dbReference type="ARBA" id="ARBA00023136"/>
    </source>
</evidence>
<evidence type="ECO:0000256" key="2">
    <source>
        <dbReference type="ARBA" id="ARBA00022448"/>
    </source>
</evidence>
<feature type="region of interest" description="Disordered" evidence="7">
    <location>
        <begin position="174"/>
        <end position="193"/>
    </location>
</feature>
<keyword evidence="5" id="KW-0496">Mitochondrion</keyword>
<evidence type="ECO:0000256" key="8">
    <source>
        <dbReference type="SAM" id="Phobius"/>
    </source>
</evidence>
<organism evidence="10 11">
    <name type="scientific">Parathielavia hyrcaniae</name>
    <dbReference type="NCBI Taxonomy" id="113614"/>
    <lineage>
        <taxon>Eukaryota</taxon>
        <taxon>Fungi</taxon>
        <taxon>Dikarya</taxon>
        <taxon>Ascomycota</taxon>
        <taxon>Pezizomycotina</taxon>
        <taxon>Sordariomycetes</taxon>
        <taxon>Sordariomycetidae</taxon>
        <taxon>Sordariales</taxon>
        <taxon>Chaetomiaceae</taxon>
        <taxon>Parathielavia</taxon>
    </lineage>
</organism>
<proteinExistence type="predicted"/>
<evidence type="ECO:0000256" key="1">
    <source>
        <dbReference type="ARBA" id="ARBA00004294"/>
    </source>
</evidence>
<evidence type="ECO:0000256" key="3">
    <source>
        <dbReference type="ARBA" id="ARBA00022787"/>
    </source>
</evidence>
<reference evidence="10" key="2">
    <citation type="submission" date="2023-05" db="EMBL/GenBank/DDBJ databases">
        <authorList>
            <consortium name="Lawrence Berkeley National Laboratory"/>
            <person name="Steindorff A."/>
            <person name="Hensen N."/>
            <person name="Bonometti L."/>
            <person name="Westerberg I."/>
            <person name="Brannstrom I.O."/>
            <person name="Guillou S."/>
            <person name="Cros-Aarteil S."/>
            <person name="Calhoun S."/>
            <person name="Haridas S."/>
            <person name="Kuo A."/>
            <person name="Mondo S."/>
            <person name="Pangilinan J."/>
            <person name="Riley R."/>
            <person name="Labutti K."/>
            <person name="Andreopoulos B."/>
            <person name="Lipzen A."/>
            <person name="Chen C."/>
            <person name="Yanf M."/>
            <person name="Daum C."/>
            <person name="Ng V."/>
            <person name="Clum A."/>
            <person name="Ohm R."/>
            <person name="Martin F."/>
            <person name="Silar P."/>
            <person name="Natvig D."/>
            <person name="Lalanne C."/>
            <person name="Gautier V."/>
            <person name="Ament-Velasquez S.L."/>
            <person name="Kruys A."/>
            <person name="Hutchinson M.I."/>
            <person name="Powell A.J."/>
            <person name="Barry K."/>
            <person name="Miller A.N."/>
            <person name="Grigoriev I.V."/>
            <person name="Debuchy R."/>
            <person name="Gladieux P."/>
            <person name="Thoren M.H."/>
            <person name="Johannesson H."/>
        </authorList>
    </citation>
    <scope>NUCLEOTIDE SEQUENCE</scope>
    <source>
        <strain evidence="10">CBS 757.83</strain>
    </source>
</reference>
<dbReference type="PANTHER" id="PTHR12289:SF41">
    <property type="entry name" value="FAILED AXON CONNECTIONS-RELATED"/>
    <property type="match status" value="1"/>
</dbReference>
<dbReference type="InterPro" id="IPR019564">
    <property type="entry name" value="Sam37/metaxin_N"/>
</dbReference>
<feature type="domain" description="Mitochondrial outer membrane transport complex Sam37/metaxin N-terminal" evidence="9">
    <location>
        <begin position="21"/>
        <end position="160"/>
    </location>
</feature>
<gene>
    <name evidence="10" type="ORF">N658DRAFT_472870</name>
</gene>
<evidence type="ECO:0000256" key="5">
    <source>
        <dbReference type="ARBA" id="ARBA00023128"/>
    </source>
</evidence>
<accession>A0AAN6T1M2</accession>
<keyword evidence="6 8" id="KW-0472">Membrane</keyword>
<feature type="transmembrane region" description="Helical" evidence="8">
    <location>
        <begin position="368"/>
        <end position="388"/>
    </location>
</feature>
<keyword evidence="2" id="KW-0813">Transport</keyword>
<reference evidence="10" key="1">
    <citation type="journal article" date="2023" name="Mol. Phylogenet. Evol.">
        <title>Genome-scale phylogeny and comparative genomics of the fungal order Sordariales.</title>
        <authorList>
            <person name="Hensen N."/>
            <person name="Bonometti L."/>
            <person name="Westerberg I."/>
            <person name="Brannstrom I.O."/>
            <person name="Guillou S."/>
            <person name="Cros-Aarteil S."/>
            <person name="Calhoun S."/>
            <person name="Haridas S."/>
            <person name="Kuo A."/>
            <person name="Mondo S."/>
            <person name="Pangilinan J."/>
            <person name="Riley R."/>
            <person name="LaButti K."/>
            <person name="Andreopoulos B."/>
            <person name="Lipzen A."/>
            <person name="Chen C."/>
            <person name="Yan M."/>
            <person name="Daum C."/>
            <person name="Ng V."/>
            <person name="Clum A."/>
            <person name="Steindorff A."/>
            <person name="Ohm R.A."/>
            <person name="Martin F."/>
            <person name="Silar P."/>
            <person name="Natvig D.O."/>
            <person name="Lalanne C."/>
            <person name="Gautier V."/>
            <person name="Ament-Velasquez S.L."/>
            <person name="Kruys A."/>
            <person name="Hutchinson M.I."/>
            <person name="Powell A.J."/>
            <person name="Barry K."/>
            <person name="Miller A.N."/>
            <person name="Grigoriev I.V."/>
            <person name="Debuchy R."/>
            <person name="Gladieux P."/>
            <person name="Hiltunen Thoren M."/>
            <person name="Johannesson H."/>
        </authorList>
    </citation>
    <scope>NUCLEOTIDE SEQUENCE</scope>
    <source>
        <strain evidence="10">CBS 757.83</strain>
    </source>
</reference>
<dbReference type="InterPro" id="IPR050931">
    <property type="entry name" value="Mito_Protein_Transport_Metaxin"/>
</dbReference>
<dbReference type="GO" id="GO:0015031">
    <property type="term" value="P:protein transport"/>
    <property type="evidence" value="ECO:0007669"/>
    <property type="project" value="UniProtKB-KW"/>
</dbReference>
<keyword evidence="3" id="KW-1000">Mitochondrion outer membrane</keyword>
<dbReference type="PANTHER" id="PTHR12289">
    <property type="entry name" value="METAXIN RELATED"/>
    <property type="match status" value="1"/>
</dbReference>
<dbReference type="GO" id="GO:0007005">
    <property type="term" value="P:mitochondrion organization"/>
    <property type="evidence" value="ECO:0007669"/>
    <property type="project" value="TreeGrafter"/>
</dbReference>
<feature type="region of interest" description="Disordered" evidence="7">
    <location>
        <begin position="74"/>
        <end position="104"/>
    </location>
</feature>
<keyword evidence="8" id="KW-1133">Transmembrane helix</keyword>
<evidence type="ECO:0000259" key="9">
    <source>
        <dbReference type="Pfam" id="PF10568"/>
    </source>
</evidence>
<protein>
    <recommendedName>
        <fullName evidence="9">Mitochondrial outer membrane transport complex Sam37/metaxin N-terminal domain-containing protein</fullName>
    </recommendedName>
</protein>
<dbReference type="GO" id="GO:0001401">
    <property type="term" value="C:SAM complex"/>
    <property type="evidence" value="ECO:0007669"/>
    <property type="project" value="InterPro"/>
</dbReference>
<dbReference type="EMBL" id="MU863639">
    <property type="protein sequence ID" value="KAK4100754.1"/>
    <property type="molecule type" value="Genomic_DNA"/>
</dbReference>
<evidence type="ECO:0000256" key="7">
    <source>
        <dbReference type="SAM" id="MobiDB-lite"/>
    </source>
</evidence>
<comment type="subcellular location">
    <subcellularLocation>
        <location evidence="1">Mitochondrion outer membrane</location>
    </subcellularLocation>
</comment>
<sequence>MVLQLHVWGPAFGLPSLDAECLAAIALLAQTLGRADYQLIQSSPSAVPTQHLPTLHNPSTSTWTSGYRAIASHIQTHPPPTSRDSSSSFSSSTSTPPPRKADAAAAADSTAYTAFLTAHAAPLLSLSLYVSSANYAAATRPAYSAVLPLPLPWTEPPAVRAAMARRAEHLGMSSLDTDAASASTAEEDGGSKRSAMVGMEGWVDVPGAAAVRIRRSSKMAGVAGSLSPEQKRRIRLEGLAGEVLDVLGEVAWEGQEVGARCLAWGYLALMLLPDVPRPWLREIMEGRYSGLCEFVREFKAEVFPAGGELPWVEGGETQSAIGVGARFARGVLAEVPVIAEQWTRWWAGRNRRQVMASKGPRTQGGGDVLLPLGAGLGLTAVGAGVFFYRGLPPFGEAVQVWRKPVVTLSSFGAAGAMFSGAFYGLD</sequence>
<evidence type="ECO:0000313" key="11">
    <source>
        <dbReference type="Proteomes" id="UP001305647"/>
    </source>
</evidence>
<keyword evidence="8" id="KW-0812">Transmembrane</keyword>
<evidence type="ECO:0000256" key="4">
    <source>
        <dbReference type="ARBA" id="ARBA00022927"/>
    </source>
</evidence>
<feature type="transmembrane region" description="Helical" evidence="8">
    <location>
        <begin position="408"/>
        <end position="425"/>
    </location>
</feature>
<evidence type="ECO:0000313" key="10">
    <source>
        <dbReference type="EMBL" id="KAK4100754.1"/>
    </source>
</evidence>
<keyword evidence="11" id="KW-1185">Reference proteome</keyword>
<dbReference type="Pfam" id="PF10568">
    <property type="entry name" value="Tom37"/>
    <property type="match status" value="1"/>
</dbReference>